<gene>
    <name evidence="1" type="ORF">HPB50_021897</name>
</gene>
<proteinExistence type="predicted"/>
<sequence>MKPQKGSALTGSLKDRRPSLAQPRVVPGRQKSSSTDGPAPGGTREQASAWVTTAAPDGASKDGNVTRSATKCAASHPTRSSQRARPPSKGEVPQAKVPSAGPGRRGDVDEGAEERWTTASSASAEMTLTTSDTIPLGDSDVRGLRVVVSPSGVLLDTSDVSSPEEGQHSPRTVRFQAGGRKSRDEESPSGRSRRKRSRFCCGHGLCVLCALLAMLPATLTAAYLLRIWSSTDARWHSFCLEYDMEACVDAMDELHALLTTWVDPCDNMYAYTCEQWDRGPESLAYNRTFVSSTVFKLYNTVNRRVNGTLLTGPTLKPNVFGRHVLQSLYASCYASLSAAKDTPLDVPSELSVLLVEHDMRAGMEVALNTSLQWGLEMIWAAHLERNGSASSYVHLYAGSSIADKFEGKGRSMSAAAVLYLKHVVHGLTTKHSTTIVDRAMLIDEALQRELCCTEDLDSGWLPLDDLDVFSWYLNEKQWWNAFARHLWKKEPEAPGLQKQIMVTGYKQMKNAFATLEQQTDDVALLYLYLLASAEVLQYDYRKSTFTKGAEDSGVVFSCLEATRRVLSPSWAYVVADVSGYAHDTVAVGDMYEMFLSLSNESPYSTSMDNVTRFRASSQISALAIDAFPAFLPIKGVDIITFASDFRLQGIFGSDYLWLLSMSRLVVRDSEQRAGLDHLNRDQANGILEFSLLTQSLVVPTAHTISPVFYEEDVPESFNYGTLGSLIAKELSEVLAPGSPSITEETTMEASGEWWTEVSRRSFNKTMQCWQRLANKTDVNGTSGWGNSSSAAASGAGLFERSLFVWSRGARLAFDAMRRVVQRRALRWPWDARALEKHWQMQQRIFFARFCLVACSTALDENGPRGDVLSSAASLHESQAASLLEL</sequence>
<name>A0ACB7T0T8_HYAAI</name>
<comment type="caution">
    <text evidence="1">The sequence shown here is derived from an EMBL/GenBank/DDBJ whole genome shotgun (WGS) entry which is preliminary data.</text>
</comment>
<evidence type="ECO:0000313" key="2">
    <source>
        <dbReference type="Proteomes" id="UP000821845"/>
    </source>
</evidence>
<accession>A0ACB7T0T8</accession>
<reference evidence="1" key="1">
    <citation type="submission" date="2020-05" db="EMBL/GenBank/DDBJ databases">
        <title>Large-scale comparative analyses of tick genomes elucidate their genetic diversity and vector capacities.</title>
        <authorList>
            <person name="Jia N."/>
            <person name="Wang J."/>
            <person name="Shi W."/>
            <person name="Du L."/>
            <person name="Sun Y."/>
            <person name="Zhan W."/>
            <person name="Jiang J."/>
            <person name="Wang Q."/>
            <person name="Zhang B."/>
            <person name="Ji P."/>
            <person name="Sakyi L.B."/>
            <person name="Cui X."/>
            <person name="Yuan T."/>
            <person name="Jiang B."/>
            <person name="Yang W."/>
            <person name="Lam T.T.-Y."/>
            <person name="Chang Q."/>
            <person name="Ding S."/>
            <person name="Wang X."/>
            <person name="Zhu J."/>
            <person name="Ruan X."/>
            <person name="Zhao L."/>
            <person name="Wei J."/>
            <person name="Que T."/>
            <person name="Du C."/>
            <person name="Cheng J."/>
            <person name="Dai P."/>
            <person name="Han X."/>
            <person name="Huang E."/>
            <person name="Gao Y."/>
            <person name="Liu J."/>
            <person name="Shao H."/>
            <person name="Ye R."/>
            <person name="Li L."/>
            <person name="Wei W."/>
            <person name="Wang X."/>
            <person name="Wang C."/>
            <person name="Yang T."/>
            <person name="Huo Q."/>
            <person name="Li W."/>
            <person name="Guo W."/>
            <person name="Chen H."/>
            <person name="Zhou L."/>
            <person name="Ni X."/>
            <person name="Tian J."/>
            <person name="Zhou Y."/>
            <person name="Sheng Y."/>
            <person name="Liu T."/>
            <person name="Pan Y."/>
            <person name="Xia L."/>
            <person name="Li J."/>
            <person name="Zhao F."/>
            <person name="Cao W."/>
        </authorList>
    </citation>
    <scope>NUCLEOTIDE SEQUENCE</scope>
    <source>
        <strain evidence="1">Hyas-2018</strain>
    </source>
</reference>
<protein>
    <submittedName>
        <fullName evidence="1">Uncharacterized protein</fullName>
    </submittedName>
</protein>
<dbReference type="Proteomes" id="UP000821845">
    <property type="component" value="Chromosome 2"/>
</dbReference>
<organism evidence="1 2">
    <name type="scientific">Hyalomma asiaticum</name>
    <name type="common">Tick</name>
    <dbReference type="NCBI Taxonomy" id="266040"/>
    <lineage>
        <taxon>Eukaryota</taxon>
        <taxon>Metazoa</taxon>
        <taxon>Ecdysozoa</taxon>
        <taxon>Arthropoda</taxon>
        <taxon>Chelicerata</taxon>
        <taxon>Arachnida</taxon>
        <taxon>Acari</taxon>
        <taxon>Parasitiformes</taxon>
        <taxon>Ixodida</taxon>
        <taxon>Ixodoidea</taxon>
        <taxon>Ixodidae</taxon>
        <taxon>Hyalomminae</taxon>
        <taxon>Hyalomma</taxon>
    </lineage>
</organism>
<evidence type="ECO:0000313" key="1">
    <source>
        <dbReference type="EMBL" id="KAH6939851.1"/>
    </source>
</evidence>
<dbReference type="EMBL" id="CM023482">
    <property type="protein sequence ID" value="KAH6939851.1"/>
    <property type="molecule type" value="Genomic_DNA"/>
</dbReference>
<keyword evidence="2" id="KW-1185">Reference proteome</keyword>